<dbReference type="KEGG" id="gba:J421_5095"/>
<dbReference type="AlphaFoldDB" id="W0RQL2"/>
<evidence type="ECO:0000313" key="1">
    <source>
        <dbReference type="EMBL" id="AHG92630.1"/>
    </source>
</evidence>
<organism evidence="1 2">
    <name type="scientific">Gemmatirosa kalamazoonensis</name>
    <dbReference type="NCBI Taxonomy" id="861299"/>
    <lineage>
        <taxon>Bacteria</taxon>
        <taxon>Pseudomonadati</taxon>
        <taxon>Gemmatimonadota</taxon>
        <taxon>Gemmatimonadia</taxon>
        <taxon>Gemmatimonadales</taxon>
        <taxon>Gemmatimonadaceae</taxon>
        <taxon>Gemmatirosa</taxon>
    </lineage>
</organism>
<dbReference type="HOGENOM" id="CLU_141449_0_0_0"/>
<name>W0RQL2_9BACT</name>
<sequence>MRKQYYFRASPDGLLAWDVDRLVRLTAHFPTRAVPLAEIREIDGPVFGDDEPPTWRSFVGHAQLMEAADLRYPIILAADGAVMDGMHRVARALRDGRSSVDAVQFAEDPAPDYVGRQPDELPY</sequence>
<evidence type="ECO:0008006" key="3">
    <source>
        <dbReference type="Google" id="ProtNLM"/>
    </source>
</evidence>
<gene>
    <name evidence="1" type="ORF">J421_5095</name>
</gene>
<protein>
    <recommendedName>
        <fullName evidence="3">ParB domain protein nuclease</fullName>
    </recommendedName>
</protein>
<keyword evidence="2" id="KW-1185">Reference proteome</keyword>
<dbReference type="InParanoid" id="W0RQL2"/>
<accession>W0RQL2</accession>
<geneLocation type="plasmid" evidence="1 2">
    <name>1</name>
</geneLocation>
<dbReference type="EMBL" id="CP007129">
    <property type="protein sequence ID" value="AHG92630.1"/>
    <property type="molecule type" value="Genomic_DNA"/>
</dbReference>
<dbReference type="RefSeq" id="WP_025413961.1">
    <property type="nucleotide sequence ID" value="NZ_CP007129.1"/>
</dbReference>
<proteinExistence type="predicted"/>
<evidence type="ECO:0000313" key="2">
    <source>
        <dbReference type="Proteomes" id="UP000019151"/>
    </source>
</evidence>
<keyword evidence="1" id="KW-0614">Plasmid</keyword>
<dbReference type="OrthoDB" id="7856828at2"/>
<reference evidence="1 2" key="1">
    <citation type="journal article" date="2014" name="Genome Announc.">
        <title>Genome Sequence and Methylome of Soil Bacterium Gemmatirosa kalamazoonensis KBS708T, a Member of the Rarely Cultivated Gemmatimonadetes Phylum.</title>
        <authorList>
            <person name="Debruyn J.M."/>
            <person name="Radosevich M."/>
            <person name="Wommack K.E."/>
            <person name="Polson S.W."/>
            <person name="Hauser L.J."/>
            <person name="Fawaz M.N."/>
            <person name="Korlach J."/>
            <person name="Tsai Y.C."/>
        </authorList>
    </citation>
    <scope>NUCLEOTIDE SEQUENCE [LARGE SCALE GENOMIC DNA]</scope>
    <source>
        <strain evidence="1 2">KBS708</strain>
        <plasmid evidence="2">Plasmid 1</plasmid>
    </source>
</reference>
<dbReference type="Proteomes" id="UP000019151">
    <property type="component" value="Plasmid 1"/>
</dbReference>